<proteinExistence type="predicted"/>
<dbReference type="EMBL" id="BMZH01000003">
    <property type="protein sequence ID" value="GHA88026.1"/>
    <property type="molecule type" value="Genomic_DNA"/>
</dbReference>
<accession>A0A8J3CNL4</accession>
<dbReference type="Proteomes" id="UP000634004">
    <property type="component" value="Unassembled WGS sequence"/>
</dbReference>
<dbReference type="RefSeq" id="WP_189495829.1">
    <property type="nucleotide sequence ID" value="NZ_BMZH01000003.1"/>
</dbReference>
<comment type="caution">
    <text evidence="1">The sequence shown here is derived from an EMBL/GenBank/DDBJ whole genome shotgun (WGS) entry which is preliminary data.</text>
</comment>
<gene>
    <name evidence="1" type="ORF">GCM10009069_08720</name>
</gene>
<dbReference type="AlphaFoldDB" id="A0A8J3CNL4"/>
<reference evidence="1" key="2">
    <citation type="submission" date="2020-09" db="EMBL/GenBank/DDBJ databases">
        <authorList>
            <person name="Sun Q."/>
            <person name="Kim S."/>
        </authorList>
    </citation>
    <scope>NUCLEOTIDE SEQUENCE</scope>
    <source>
        <strain evidence="1">KCTC 32513</strain>
    </source>
</reference>
<protein>
    <submittedName>
        <fullName evidence="1">Uncharacterized protein</fullName>
    </submittedName>
</protein>
<sequence>MEELQALESNTLSLYFSLHEGRNADLEVISHAAIEWVRSLRHAAKMIEPTAEIKVKLIDADESSLKLNSLLHWGEKQTEVS</sequence>
<name>A0A8J3CNL4_9PROT</name>
<evidence type="ECO:0000313" key="2">
    <source>
        <dbReference type="Proteomes" id="UP000634004"/>
    </source>
</evidence>
<organism evidence="1 2">
    <name type="scientific">Algimonas arctica</name>
    <dbReference type="NCBI Taxonomy" id="1479486"/>
    <lineage>
        <taxon>Bacteria</taxon>
        <taxon>Pseudomonadati</taxon>
        <taxon>Pseudomonadota</taxon>
        <taxon>Alphaproteobacteria</taxon>
        <taxon>Maricaulales</taxon>
        <taxon>Robiginitomaculaceae</taxon>
        <taxon>Algimonas</taxon>
    </lineage>
</organism>
<keyword evidence="2" id="KW-1185">Reference proteome</keyword>
<reference evidence="1" key="1">
    <citation type="journal article" date="2014" name="Int. J. Syst. Evol. Microbiol.">
        <title>Complete genome sequence of Corynebacterium casei LMG S-19264T (=DSM 44701T), isolated from a smear-ripened cheese.</title>
        <authorList>
            <consortium name="US DOE Joint Genome Institute (JGI-PGF)"/>
            <person name="Walter F."/>
            <person name="Albersmeier A."/>
            <person name="Kalinowski J."/>
            <person name="Ruckert C."/>
        </authorList>
    </citation>
    <scope>NUCLEOTIDE SEQUENCE</scope>
    <source>
        <strain evidence="1">KCTC 32513</strain>
    </source>
</reference>
<evidence type="ECO:0000313" key="1">
    <source>
        <dbReference type="EMBL" id="GHA88026.1"/>
    </source>
</evidence>